<keyword evidence="10" id="KW-0539">Nucleus</keyword>
<keyword evidence="3" id="KW-0479">Metal-binding</keyword>
<evidence type="ECO:0000259" key="13">
    <source>
        <dbReference type="PROSITE" id="PS50157"/>
    </source>
</evidence>
<evidence type="ECO:0000256" key="12">
    <source>
        <dbReference type="SAM" id="MobiDB-lite"/>
    </source>
</evidence>
<organism evidence="14 15">
    <name type="scientific">Dreissena polymorpha</name>
    <name type="common">Zebra mussel</name>
    <name type="synonym">Mytilus polymorpha</name>
    <dbReference type="NCBI Taxonomy" id="45954"/>
    <lineage>
        <taxon>Eukaryota</taxon>
        <taxon>Metazoa</taxon>
        <taxon>Spiralia</taxon>
        <taxon>Lophotrochozoa</taxon>
        <taxon>Mollusca</taxon>
        <taxon>Bivalvia</taxon>
        <taxon>Autobranchia</taxon>
        <taxon>Heteroconchia</taxon>
        <taxon>Euheterodonta</taxon>
        <taxon>Imparidentia</taxon>
        <taxon>Neoheterodontei</taxon>
        <taxon>Myida</taxon>
        <taxon>Dreissenoidea</taxon>
        <taxon>Dreissenidae</taxon>
        <taxon>Dreissena</taxon>
    </lineage>
</organism>
<evidence type="ECO:0000313" key="14">
    <source>
        <dbReference type="EMBL" id="KAH3843486.1"/>
    </source>
</evidence>
<evidence type="ECO:0000256" key="4">
    <source>
        <dbReference type="ARBA" id="ARBA00022737"/>
    </source>
</evidence>
<feature type="domain" description="C2H2-type" evidence="13">
    <location>
        <begin position="217"/>
        <end position="244"/>
    </location>
</feature>
<dbReference type="InterPro" id="IPR013087">
    <property type="entry name" value="Znf_C2H2_type"/>
</dbReference>
<keyword evidence="4" id="KW-0677">Repeat</keyword>
<dbReference type="FunFam" id="3.30.160.60:FF:000191">
    <property type="entry name" value="zinc finger protein 366"/>
    <property type="match status" value="1"/>
</dbReference>
<gene>
    <name evidence="14" type="ORF">DPMN_117004</name>
</gene>
<feature type="domain" description="C2H2-type" evidence="13">
    <location>
        <begin position="328"/>
        <end position="357"/>
    </location>
</feature>
<proteinExistence type="inferred from homology"/>
<evidence type="ECO:0000256" key="5">
    <source>
        <dbReference type="ARBA" id="ARBA00022771"/>
    </source>
</evidence>
<dbReference type="GO" id="GO:0000981">
    <property type="term" value="F:DNA-binding transcription factor activity, RNA polymerase II-specific"/>
    <property type="evidence" value="ECO:0007669"/>
    <property type="project" value="TreeGrafter"/>
</dbReference>
<name>A0A9D4KPK4_DREPO</name>
<feature type="domain" description="C2H2-type" evidence="13">
    <location>
        <begin position="273"/>
        <end position="300"/>
    </location>
</feature>
<dbReference type="EMBL" id="JAIWYP010000004">
    <property type="protein sequence ID" value="KAH3843486.1"/>
    <property type="molecule type" value="Genomic_DNA"/>
</dbReference>
<protein>
    <recommendedName>
        <fullName evidence="13">C2H2-type domain-containing protein</fullName>
    </recommendedName>
</protein>
<evidence type="ECO:0000256" key="11">
    <source>
        <dbReference type="PROSITE-ProRule" id="PRU00042"/>
    </source>
</evidence>
<feature type="domain" description="C2H2-type" evidence="13">
    <location>
        <begin position="245"/>
        <end position="272"/>
    </location>
</feature>
<evidence type="ECO:0000256" key="9">
    <source>
        <dbReference type="ARBA" id="ARBA00023163"/>
    </source>
</evidence>
<evidence type="ECO:0000313" key="15">
    <source>
        <dbReference type="Proteomes" id="UP000828390"/>
    </source>
</evidence>
<dbReference type="SUPFAM" id="SSF57667">
    <property type="entry name" value="beta-beta-alpha zinc fingers"/>
    <property type="match status" value="6"/>
</dbReference>
<feature type="domain" description="C2H2-type" evidence="13">
    <location>
        <begin position="413"/>
        <end position="440"/>
    </location>
</feature>
<dbReference type="OrthoDB" id="7295497at2759"/>
<dbReference type="PANTHER" id="PTHR24409">
    <property type="entry name" value="ZINC FINGER PROTEIN 142"/>
    <property type="match status" value="1"/>
</dbReference>
<evidence type="ECO:0000256" key="3">
    <source>
        <dbReference type="ARBA" id="ARBA00022723"/>
    </source>
</evidence>
<keyword evidence="9" id="KW-0804">Transcription</keyword>
<dbReference type="PROSITE" id="PS00028">
    <property type="entry name" value="ZINC_FINGER_C2H2_1"/>
    <property type="match status" value="11"/>
</dbReference>
<dbReference type="Proteomes" id="UP000828390">
    <property type="component" value="Unassembled WGS sequence"/>
</dbReference>
<feature type="domain" description="C2H2-type" evidence="13">
    <location>
        <begin position="356"/>
        <end position="384"/>
    </location>
</feature>
<feature type="domain" description="C2H2-type" evidence="13">
    <location>
        <begin position="469"/>
        <end position="496"/>
    </location>
</feature>
<comment type="similarity">
    <text evidence="2">Belongs to the krueppel C2H2-type zinc-finger protein family.</text>
</comment>
<keyword evidence="5 11" id="KW-0863">Zinc-finger</keyword>
<keyword evidence="6" id="KW-0862">Zinc</keyword>
<feature type="domain" description="C2H2-type" evidence="13">
    <location>
        <begin position="497"/>
        <end position="525"/>
    </location>
</feature>
<evidence type="ECO:0000256" key="2">
    <source>
        <dbReference type="ARBA" id="ARBA00006991"/>
    </source>
</evidence>
<dbReference type="SMART" id="SM00355">
    <property type="entry name" value="ZnF_C2H2"/>
    <property type="match status" value="11"/>
</dbReference>
<keyword evidence="8" id="KW-0238">DNA-binding</keyword>
<dbReference type="GO" id="GO:0000977">
    <property type="term" value="F:RNA polymerase II transcription regulatory region sequence-specific DNA binding"/>
    <property type="evidence" value="ECO:0007669"/>
    <property type="project" value="TreeGrafter"/>
</dbReference>
<dbReference type="GO" id="GO:0005634">
    <property type="term" value="C:nucleus"/>
    <property type="evidence" value="ECO:0007669"/>
    <property type="project" value="UniProtKB-SubCell"/>
</dbReference>
<evidence type="ECO:0000256" key="8">
    <source>
        <dbReference type="ARBA" id="ARBA00023125"/>
    </source>
</evidence>
<dbReference type="FunFam" id="3.30.160.60:FF:000145">
    <property type="entry name" value="Zinc finger protein 574"/>
    <property type="match status" value="1"/>
</dbReference>
<dbReference type="InterPro" id="IPR036236">
    <property type="entry name" value="Znf_C2H2_sf"/>
</dbReference>
<feature type="domain" description="C2H2-type" evidence="13">
    <location>
        <begin position="441"/>
        <end position="468"/>
    </location>
</feature>
<sequence length="618" mass="70351">METKYNPNYSDQGDTIAKTVTGVSLATGLSEGTANNNSMPYNINNLWVKNNTNWFSAIMQKYAYVSEEEDNIERKIDIQLKYHPNELEQCGSQMFAIKGGRKDPENPFNITSPSFGQSAARAILTTVQSSTCTDVTVSIMSIGKADRFIPKVVKSRAAKGGILSIGKTHKAENHSTVPGEGSDLMHHRFGGKQIERFDINVKIKHDQMIEDGLEKRWQCVLCEKSYTSKHNLVTHILDHSGIRPHLCLRCGKYFRQLSHLNAHMLTHDKVRPHECQVCRKCFTQTGHLKRHMLVHSGQHASVCHICCRGFTTDDDLLAHMVKHETMLEQCSVCGEQFESHKLLMEHAVLAMHSQRTRCDKCALEFDSSADLQNHKKEAHGALRPWKCRQCGLAFLKVHQLKSHLFTHTGACPFACSECGRSFNQKANLRRHMLIHRGERSFKCHVCEKSFTQPQTLKTHMLVHANTMPYQCKICFRKFSRHHNLKGHMHVHNNSRPFDCSICECSFTLRGNLNRHMRMKHNIDSIEEEEEATDQGGPSDGAGMNSTELKADLKFDICETDDSVTEELDHCPGSSSKCEPYDVEHVKCVLDLHESEIQSSATRSHRHRKRKKFDDMFVV</sequence>
<evidence type="ECO:0000256" key="1">
    <source>
        <dbReference type="ARBA" id="ARBA00004123"/>
    </source>
</evidence>
<comment type="caution">
    <text evidence="14">The sequence shown here is derived from an EMBL/GenBank/DDBJ whole genome shotgun (WGS) entry which is preliminary data.</text>
</comment>
<dbReference type="Pfam" id="PF00096">
    <property type="entry name" value="zf-C2H2"/>
    <property type="match status" value="7"/>
</dbReference>
<reference evidence="14" key="1">
    <citation type="journal article" date="2019" name="bioRxiv">
        <title>The Genome of the Zebra Mussel, Dreissena polymorpha: A Resource for Invasive Species Research.</title>
        <authorList>
            <person name="McCartney M.A."/>
            <person name="Auch B."/>
            <person name="Kono T."/>
            <person name="Mallez S."/>
            <person name="Zhang Y."/>
            <person name="Obille A."/>
            <person name="Becker A."/>
            <person name="Abrahante J.E."/>
            <person name="Garbe J."/>
            <person name="Badalamenti J.P."/>
            <person name="Herman A."/>
            <person name="Mangelson H."/>
            <person name="Liachko I."/>
            <person name="Sullivan S."/>
            <person name="Sone E.D."/>
            <person name="Koren S."/>
            <person name="Silverstein K.A.T."/>
            <person name="Beckman K.B."/>
            <person name="Gohl D.M."/>
        </authorList>
    </citation>
    <scope>NUCLEOTIDE SEQUENCE</scope>
    <source>
        <strain evidence="14">Duluth1</strain>
        <tissue evidence="14">Whole animal</tissue>
    </source>
</reference>
<feature type="region of interest" description="Disordered" evidence="12">
    <location>
        <begin position="526"/>
        <end position="545"/>
    </location>
</feature>
<feature type="domain" description="C2H2-type" evidence="13">
    <location>
        <begin position="385"/>
        <end position="412"/>
    </location>
</feature>
<dbReference type="GO" id="GO:0008270">
    <property type="term" value="F:zinc ion binding"/>
    <property type="evidence" value="ECO:0007669"/>
    <property type="project" value="UniProtKB-KW"/>
</dbReference>
<evidence type="ECO:0000256" key="6">
    <source>
        <dbReference type="ARBA" id="ARBA00022833"/>
    </source>
</evidence>
<keyword evidence="15" id="KW-1185">Reference proteome</keyword>
<dbReference type="Gene3D" id="3.30.160.60">
    <property type="entry name" value="Classic Zinc Finger"/>
    <property type="match status" value="8"/>
</dbReference>
<reference evidence="14" key="2">
    <citation type="submission" date="2020-11" db="EMBL/GenBank/DDBJ databases">
        <authorList>
            <person name="McCartney M.A."/>
            <person name="Auch B."/>
            <person name="Kono T."/>
            <person name="Mallez S."/>
            <person name="Becker A."/>
            <person name="Gohl D.M."/>
            <person name="Silverstein K.A.T."/>
            <person name="Koren S."/>
            <person name="Bechman K.B."/>
            <person name="Herman A."/>
            <person name="Abrahante J.E."/>
            <person name="Garbe J."/>
        </authorList>
    </citation>
    <scope>NUCLEOTIDE SEQUENCE</scope>
    <source>
        <strain evidence="14">Duluth1</strain>
        <tissue evidence="14">Whole animal</tissue>
    </source>
</reference>
<dbReference type="PROSITE" id="PS50157">
    <property type="entry name" value="ZINC_FINGER_C2H2_2"/>
    <property type="match status" value="10"/>
</dbReference>
<dbReference type="FunFam" id="3.30.160.60:FF:000508">
    <property type="entry name" value="Myeloid zinc finger 1"/>
    <property type="match status" value="1"/>
</dbReference>
<dbReference type="FunFam" id="3.30.160.60:FF:000161">
    <property type="entry name" value="Zinc finger protein 366"/>
    <property type="match status" value="1"/>
</dbReference>
<dbReference type="PANTHER" id="PTHR24409:SF418">
    <property type="entry name" value="SI:CH73-221F6.1"/>
    <property type="match status" value="1"/>
</dbReference>
<evidence type="ECO:0000256" key="10">
    <source>
        <dbReference type="ARBA" id="ARBA00023242"/>
    </source>
</evidence>
<comment type="subcellular location">
    <subcellularLocation>
        <location evidence="1">Nucleus</location>
    </subcellularLocation>
</comment>
<dbReference type="FunFam" id="3.30.160.60:FF:000186">
    <property type="entry name" value="Zinc finger protein 366"/>
    <property type="match status" value="1"/>
</dbReference>
<dbReference type="GO" id="GO:0042802">
    <property type="term" value="F:identical protein binding"/>
    <property type="evidence" value="ECO:0007669"/>
    <property type="project" value="UniProtKB-ARBA"/>
</dbReference>
<accession>A0A9D4KPK4</accession>
<dbReference type="AlphaFoldDB" id="A0A9D4KPK4"/>
<keyword evidence="7" id="KW-0805">Transcription regulation</keyword>
<evidence type="ECO:0000256" key="7">
    <source>
        <dbReference type="ARBA" id="ARBA00023015"/>
    </source>
</evidence>